<organism evidence="3 4">
    <name type="scientific">Collybia nuda</name>
    <dbReference type="NCBI Taxonomy" id="64659"/>
    <lineage>
        <taxon>Eukaryota</taxon>
        <taxon>Fungi</taxon>
        <taxon>Dikarya</taxon>
        <taxon>Basidiomycota</taxon>
        <taxon>Agaricomycotina</taxon>
        <taxon>Agaricomycetes</taxon>
        <taxon>Agaricomycetidae</taxon>
        <taxon>Agaricales</taxon>
        <taxon>Tricholomatineae</taxon>
        <taxon>Clitocybaceae</taxon>
        <taxon>Collybia</taxon>
    </lineage>
</organism>
<evidence type="ECO:0000256" key="2">
    <source>
        <dbReference type="SAM" id="Phobius"/>
    </source>
</evidence>
<feature type="compositionally biased region" description="Polar residues" evidence="1">
    <location>
        <begin position="188"/>
        <end position="234"/>
    </location>
</feature>
<reference evidence="3" key="1">
    <citation type="submission" date="2020-11" db="EMBL/GenBank/DDBJ databases">
        <authorList>
            <consortium name="DOE Joint Genome Institute"/>
            <person name="Ahrendt S."/>
            <person name="Riley R."/>
            <person name="Andreopoulos W."/>
            <person name="Labutti K."/>
            <person name="Pangilinan J."/>
            <person name="Ruiz-Duenas F.J."/>
            <person name="Barrasa J.M."/>
            <person name="Sanchez-Garcia M."/>
            <person name="Camarero S."/>
            <person name="Miyauchi S."/>
            <person name="Serrano A."/>
            <person name="Linde D."/>
            <person name="Babiker R."/>
            <person name="Drula E."/>
            <person name="Ayuso-Fernandez I."/>
            <person name="Pacheco R."/>
            <person name="Padilla G."/>
            <person name="Ferreira P."/>
            <person name="Barriuso J."/>
            <person name="Kellner H."/>
            <person name="Castanera R."/>
            <person name="Alfaro M."/>
            <person name="Ramirez L."/>
            <person name="Pisabarro A.G."/>
            <person name="Kuo A."/>
            <person name="Tritt A."/>
            <person name="Lipzen A."/>
            <person name="He G."/>
            <person name="Yan M."/>
            <person name="Ng V."/>
            <person name="Cullen D."/>
            <person name="Martin F."/>
            <person name="Rosso M.-N."/>
            <person name="Henrissat B."/>
            <person name="Hibbett D."/>
            <person name="Martinez A.T."/>
            <person name="Grigoriev I.V."/>
        </authorList>
    </citation>
    <scope>NUCLEOTIDE SEQUENCE</scope>
    <source>
        <strain evidence="3">CBS 247.69</strain>
    </source>
</reference>
<dbReference type="AlphaFoldDB" id="A0A9P6CF22"/>
<dbReference type="Proteomes" id="UP000807353">
    <property type="component" value="Unassembled WGS sequence"/>
</dbReference>
<evidence type="ECO:0000256" key="1">
    <source>
        <dbReference type="SAM" id="MobiDB-lite"/>
    </source>
</evidence>
<dbReference type="EMBL" id="MU150262">
    <property type="protein sequence ID" value="KAF9463477.1"/>
    <property type="molecule type" value="Genomic_DNA"/>
</dbReference>
<evidence type="ECO:0000313" key="4">
    <source>
        <dbReference type="Proteomes" id="UP000807353"/>
    </source>
</evidence>
<keyword evidence="2" id="KW-0812">Transmembrane</keyword>
<sequence length="310" mass="33990">MEGYLVAFLINGGLLAGFVSCFCCYRRKARKEREARLVNRGYPLTEYPNFRDRSASVASRSSLQPLRRVDLVSQEGATTGSAREPVVTPIAPEVGIGESDRNDEEPIRPSTEIGVEEQILDVVVEESFPPRLSVVIPETGRMSSVLMSSSPVPSFTHLQVPNPGDSTPQASTTTPSRPIHTSPERPEASSTFRRTISVSDGASRPSTTYSDSVYPRSVSTLPSYPGTASSTSPPAYSDLSGTRSRRTTTSSQAISNYTRTESVFEAIPDISRTRSRPTSRVRLDHTENVVETVDEPMPDRRRLEEWMGGS</sequence>
<keyword evidence="2" id="KW-0472">Membrane</keyword>
<evidence type="ECO:0008006" key="5">
    <source>
        <dbReference type="Google" id="ProtNLM"/>
    </source>
</evidence>
<feature type="compositionally biased region" description="Polar residues" evidence="1">
    <location>
        <begin position="156"/>
        <end position="176"/>
    </location>
</feature>
<keyword evidence="2" id="KW-1133">Transmembrane helix</keyword>
<keyword evidence="4" id="KW-1185">Reference proteome</keyword>
<gene>
    <name evidence="3" type="ORF">BDZ94DRAFT_613283</name>
</gene>
<feature type="transmembrane region" description="Helical" evidence="2">
    <location>
        <begin position="6"/>
        <end position="25"/>
    </location>
</feature>
<proteinExistence type="predicted"/>
<evidence type="ECO:0000313" key="3">
    <source>
        <dbReference type="EMBL" id="KAF9463477.1"/>
    </source>
</evidence>
<protein>
    <recommendedName>
        <fullName evidence="5">Transmembrane protein</fullName>
    </recommendedName>
</protein>
<feature type="region of interest" description="Disordered" evidence="1">
    <location>
        <begin position="154"/>
        <end position="252"/>
    </location>
</feature>
<comment type="caution">
    <text evidence="3">The sequence shown here is derived from an EMBL/GenBank/DDBJ whole genome shotgun (WGS) entry which is preliminary data.</text>
</comment>
<accession>A0A9P6CF22</accession>
<name>A0A9P6CF22_9AGAR</name>